<reference evidence="7 8" key="1">
    <citation type="journal article" date="2011" name="J. Bacteriol.">
        <title>Complete genome sequences of two hemotropic Mycoplasmas, Mycoplasma haemofelis strain Ohio2 and Mycoplasma suis strain Illinois.</title>
        <authorList>
            <person name="Messick J.B."/>
            <person name="Santos A.P."/>
            <person name="Guimaraes A.M."/>
        </authorList>
    </citation>
    <scope>NUCLEOTIDE SEQUENCE [LARGE SCALE GENOMIC DNA]</scope>
    <source>
        <strain evidence="7 8">Illinois</strain>
    </source>
</reference>
<dbReference type="GO" id="GO:0005524">
    <property type="term" value="F:ATP binding"/>
    <property type="evidence" value="ECO:0007669"/>
    <property type="project" value="UniProtKB-KW"/>
</dbReference>
<evidence type="ECO:0000256" key="3">
    <source>
        <dbReference type="ARBA" id="ARBA00022840"/>
    </source>
</evidence>
<dbReference type="PANTHER" id="PTHR11659:SF0">
    <property type="entry name" value="GLUTAMYL-TRNA(GLN) AMIDOTRANSFERASE SUBUNIT B, MITOCHONDRIAL"/>
    <property type="match status" value="1"/>
</dbReference>
<dbReference type="GO" id="GO:0030956">
    <property type="term" value="C:glutamyl-tRNA(Gln) amidotransferase complex"/>
    <property type="evidence" value="ECO:0007669"/>
    <property type="project" value="TreeGrafter"/>
</dbReference>
<dbReference type="SUPFAM" id="SSF55931">
    <property type="entry name" value="Glutamine synthetase/guanido kinase"/>
    <property type="match status" value="1"/>
</dbReference>
<proteinExistence type="predicted"/>
<organism evidence="7 8">
    <name type="scientific">Mycoplasma suis (strain Illinois)</name>
    <dbReference type="NCBI Taxonomy" id="768700"/>
    <lineage>
        <taxon>Bacteria</taxon>
        <taxon>Bacillati</taxon>
        <taxon>Mycoplasmatota</taxon>
        <taxon>Mollicutes</taxon>
        <taxon>Mycoplasmataceae</taxon>
        <taxon>Mycoplasma</taxon>
    </lineage>
</organism>
<dbReference type="AlphaFoldDB" id="F0QRA1"/>
<dbReference type="GO" id="GO:0070681">
    <property type="term" value="P:glutaminyl-tRNAGln biosynthesis via transamidation"/>
    <property type="evidence" value="ECO:0007669"/>
    <property type="project" value="TreeGrafter"/>
</dbReference>
<dbReference type="STRING" id="768700.MSU_0486"/>
<dbReference type="PANTHER" id="PTHR11659">
    <property type="entry name" value="GLUTAMYL-TRNA GLN AMIDOTRANSFERASE SUBUNIT B MITOCHONDRIAL AND PROKARYOTIC PET112-RELATED"/>
    <property type="match status" value="1"/>
</dbReference>
<evidence type="ECO:0000256" key="2">
    <source>
        <dbReference type="ARBA" id="ARBA00022741"/>
    </source>
</evidence>
<dbReference type="HOGENOM" id="CLU_019240_0_0_14"/>
<dbReference type="GO" id="GO:0016740">
    <property type="term" value="F:transferase activity"/>
    <property type="evidence" value="ECO:0007669"/>
    <property type="project" value="UniProtKB-KW"/>
</dbReference>
<dbReference type="EC" id="6.3.5.-" evidence="7"/>
<gene>
    <name evidence="7" type="primary">gatB</name>
    <name evidence="7" type="ordered locus">MSU_0486</name>
</gene>
<dbReference type="InterPro" id="IPR006075">
    <property type="entry name" value="Asn/Gln-tRNA_Trfase_suB/E_cat"/>
</dbReference>
<accession>F0QRA1</accession>
<keyword evidence="7" id="KW-0808">Transferase</keyword>
<evidence type="ECO:0000313" key="7">
    <source>
        <dbReference type="EMBL" id="ADX98021.1"/>
    </source>
</evidence>
<evidence type="ECO:0000256" key="5">
    <source>
        <dbReference type="SAM" id="MobiDB-lite"/>
    </source>
</evidence>
<dbReference type="EMBL" id="CP002525">
    <property type="protein sequence ID" value="ADX98021.1"/>
    <property type="molecule type" value="Genomic_DNA"/>
</dbReference>
<dbReference type="GO" id="GO:0050567">
    <property type="term" value="F:glutaminyl-tRNA synthase (glutamine-hydrolyzing) activity"/>
    <property type="evidence" value="ECO:0007669"/>
    <property type="project" value="TreeGrafter"/>
</dbReference>
<evidence type="ECO:0000313" key="8">
    <source>
        <dbReference type="Proteomes" id="UP000007484"/>
    </source>
</evidence>
<evidence type="ECO:0000256" key="4">
    <source>
        <dbReference type="ARBA" id="ARBA00022917"/>
    </source>
</evidence>
<name>F0QRA1_MYCSL</name>
<evidence type="ECO:0000259" key="6">
    <source>
        <dbReference type="Pfam" id="PF02934"/>
    </source>
</evidence>
<keyword evidence="3" id="KW-0067">ATP-binding</keyword>
<keyword evidence="4" id="KW-0648">Protein biosynthesis</keyword>
<dbReference type="GO" id="GO:0006412">
    <property type="term" value="P:translation"/>
    <property type="evidence" value="ECO:0007669"/>
    <property type="project" value="UniProtKB-KW"/>
</dbReference>
<keyword evidence="2" id="KW-0547">Nucleotide-binding</keyword>
<feature type="domain" description="Aspartyl/Glutamyl-tRNA(Gln) amidotransferase subunit B/E catalytic" evidence="6">
    <location>
        <begin position="50"/>
        <end position="324"/>
    </location>
</feature>
<feature type="compositionally biased region" description="Low complexity" evidence="5">
    <location>
        <begin position="13"/>
        <end position="35"/>
    </location>
</feature>
<dbReference type="Proteomes" id="UP000007484">
    <property type="component" value="Chromosome"/>
</dbReference>
<dbReference type="RefSeq" id="WP_013609890.1">
    <property type="nucleotide sequence ID" value="NC_015155.1"/>
</dbReference>
<dbReference type="KEGG" id="mss:MSU_0486"/>
<dbReference type="InterPro" id="IPR017959">
    <property type="entry name" value="Asn/Gln-tRNA_amidoTrfase_suB/E"/>
</dbReference>
<protein>
    <submittedName>
        <fullName evidence="7">Aspartyl/glutamyl-tRNA(Asn/Gln) amidotransferase subunit B</fullName>
        <ecNumber evidence="7">6.3.5.-</ecNumber>
    </submittedName>
</protein>
<dbReference type="InterPro" id="IPR014746">
    <property type="entry name" value="Gln_synth/guanido_kin_cat_dom"/>
</dbReference>
<feature type="compositionally biased region" description="Basic residues" evidence="5">
    <location>
        <begin position="1"/>
        <end position="12"/>
    </location>
</feature>
<keyword evidence="1 7" id="KW-0436">Ligase</keyword>
<evidence type="ECO:0000256" key="1">
    <source>
        <dbReference type="ARBA" id="ARBA00022598"/>
    </source>
</evidence>
<feature type="region of interest" description="Disordered" evidence="5">
    <location>
        <begin position="1"/>
        <end position="39"/>
    </location>
</feature>
<keyword evidence="8" id="KW-1185">Reference proteome</keyword>
<sequence length="533" mass="60718">MSLTSKSKRTTKSTKTSSSSKDIPAVTSSTTSSNTVKKPKATPKVSFRLKMGLEIHATLLTERKAFVNIPVTSSSFTSLGLLGTLPQINTEAIRLVLKLSKALNVEIPSEIEFVRKSYFYFDLPKGYQITQKQNPFAKKGYVFLPKSIKKIGISAVSLEEDTAAHGEGEEENVHILLPERLGNPLVEIATEPELRTSEEVLECIKWIRFLLFYLNISKAEMEHGNFRVDLNISLEGDKNKPLTGRAEVKNLASLRAIADAIPAVQEYFLEQIKNKDRDLFEDKTFKWDDKKAELIVMRKKTSSEDYLLVPESCIPTIKLSDKEIKKITKDCESHKLVSLFESIQESSLASREQEEIIDNYEFFRSCLQVREVLGEWSNAFFALKIFNSVGGKISKVKNLIDFLNQLLKALKLKEFGRDFKFNNLKIRESCKKLIGNNPNIKSVVTYYLDSPKIEKQEIIGFCESVLSEQNQELHKLADRPDRLTSFLIGRIKKQYGKEVEVKDISNIISSNISQWMEKYFPSPEKEILEENKS</sequence>
<dbReference type="Pfam" id="PF02934">
    <property type="entry name" value="GatB_N"/>
    <property type="match status" value="1"/>
</dbReference>